<name>A0A848KUB9_9NOCA</name>
<gene>
    <name evidence="2" type="ORF">FGL95_29305</name>
</gene>
<accession>A0A848KUB9</accession>
<protein>
    <recommendedName>
        <fullName evidence="4">Alkaline shock response membrane anchor protein AmaP</fullName>
    </recommendedName>
</protein>
<keyword evidence="1" id="KW-1133">Transmembrane helix</keyword>
<keyword evidence="3" id="KW-1185">Reference proteome</keyword>
<evidence type="ECO:0000313" key="2">
    <source>
        <dbReference type="EMBL" id="NMN99127.1"/>
    </source>
</evidence>
<dbReference type="Proteomes" id="UP000535543">
    <property type="component" value="Unassembled WGS sequence"/>
</dbReference>
<reference evidence="2 3" key="2">
    <citation type="submission" date="2020-06" db="EMBL/GenBank/DDBJ databases">
        <title>Antribacter stalactiti gen. nov., sp. nov., a new member of the family Nacardiaceae isolated from a cave.</title>
        <authorList>
            <person name="Kim I.S."/>
        </authorList>
    </citation>
    <scope>NUCLEOTIDE SEQUENCE [LARGE SCALE GENOMIC DNA]</scope>
    <source>
        <strain evidence="2 3">YC2-7</strain>
    </source>
</reference>
<feature type="transmembrane region" description="Helical" evidence="1">
    <location>
        <begin position="12"/>
        <end position="30"/>
    </location>
</feature>
<evidence type="ECO:0000313" key="3">
    <source>
        <dbReference type="Proteomes" id="UP000535543"/>
    </source>
</evidence>
<evidence type="ECO:0000256" key="1">
    <source>
        <dbReference type="SAM" id="Phobius"/>
    </source>
</evidence>
<feature type="transmembrane region" description="Helical" evidence="1">
    <location>
        <begin position="57"/>
        <end position="78"/>
    </location>
</feature>
<evidence type="ECO:0008006" key="4">
    <source>
        <dbReference type="Google" id="ProtNLM"/>
    </source>
</evidence>
<sequence>MRRSTSNVDRLVTAAIAIVLLGAGIFTIAWRLDVALANKAIAHASPRWYALAPQQNWWDWTIGAIAIGAFVLGMWLLLANLRRNRLNAVELDGTGANGTLTVNVGQVGNAVAAMLERHPVVHSASARSELDRGRRTLRITIVTGPEASIPLVRRLAAETAADIGTALSGADVTTQVFVRIAG</sequence>
<dbReference type="RefSeq" id="WP_169594094.1">
    <property type="nucleotide sequence ID" value="NZ_VCQU01000014.1"/>
</dbReference>
<organism evidence="2 3">
    <name type="scientific">Antrihabitans stalactiti</name>
    <dbReference type="NCBI Taxonomy" id="2584121"/>
    <lineage>
        <taxon>Bacteria</taxon>
        <taxon>Bacillati</taxon>
        <taxon>Actinomycetota</taxon>
        <taxon>Actinomycetes</taxon>
        <taxon>Mycobacteriales</taxon>
        <taxon>Nocardiaceae</taxon>
        <taxon>Antrihabitans</taxon>
    </lineage>
</organism>
<dbReference type="AlphaFoldDB" id="A0A848KUB9"/>
<dbReference type="EMBL" id="VCQU01000014">
    <property type="protein sequence ID" value="NMN99127.1"/>
    <property type="molecule type" value="Genomic_DNA"/>
</dbReference>
<proteinExistence type="predicted"/>
<comment type="caution">
    <text evidence="2">The sequence shown here is derived from an EMBL/GenBank/DDBJ whole genome shotgun (WGS) entry which is preliminary data.</text>
</comment>
<keyword evidence="1" id="KW-0812">Transmembrane</keyword>
<reference evidence="2 3" key="1">
    <citation type="submission" date="2019-05" db="EMBL/GenBank/DDBJ databases">
        <authorList>
            <person name="Lee S.D."/>
        </authorList>
    </citation>
    <scope>NUCLEOTIDE SEQUENCE [LARGE SCALE GENOMIC DNA]</scope>
    <source>
        <strain evidence="2 3">YC2-7</strain>
    </source>
</reference>
<keyword evidence="1" id="KW-0472">Membrane</keyword>